<reference evidence="2 3" key="1">
    <citation type="submission" date="2021-03" db="EMBL/GenBank/DDBJ databases">
        <title>Genomic Encyclopedia of Type Strains, Phase IV (KMG-IV): sequencing the most valuable type-strain genomes for metagenomic binning, comparative biology and taxonomic classification.</title>
        <authorList>
            <person name="Goeker M."/>
        </authorList>
    </citation>
    <scope>NUCLEOTIDE SEQUENCE [LARGE SCALE GENOMIC DNA]</scope>
    <source>
        <strain evidence="2 3">DSM 26427</strain>
    </source>
</reference>
<dbReference type="Proteomes" id="UP000823786">
    <property type="component" value="Unassembled WGS sequence"/>
</dbReference>
<name>A0ABS4EPA2_9HYPH</name>
<organism evidence="2 3">
    <name type="scientific">Rhizobium herbae</name>
    <dbReference type="NCBI Taxonomy" id="508661"/>
    <lineage>
        <taxon>Bacteria</taxon>
        <taxon>Pseudomonadati</taxon>
        <taxon>Pseudomonadota</taxon>
        <taxon>Alphaproteobacteria</taxon>
        <taxon>Hyphomicrobiales</taxon>
        <taxon>Rhizobiaceae</taxon>
        <taxon>Rhizobium/Agrobacterium group</taxon>
        <taxon>Rhizobium</taxon>
    </lineage>
</organism>
<keyword evidence="3" id="KW-1185">Reference proteome</keyword>
<dbReference type="Pfam" id="PF13730">
    <property type="entry name" value="HTH_36"/>
    <property type="match status" value="1"/>
</dbReference>
<evidence type="ECO:0000313" key="2">
    <source>
        <dbReference type="EMBL" id="MBP1859772.1"/>
    </source>
</evidence>
<proteinExistence type="predicted"/>
<evidence type="ECO:0000313" key="3">
    <source>
        <dbReference type="Proteomes" id="UP000823786"/>
    </source>
</evidence>
<accession>A0ABS4EPA2</accession>
<comment type="caution">
    <text evidence="2">The sequence shown here is derived from an EMBL/GenBank/DDBJ whole genome shotgun (WGS) entry which is preliminary data.</text>
</comment>
<feature type="region of interest" description="Disordered" evidence="1">
    <location>
        <begin position="125"/>
        <end position="176"/>
    </location>
</feature>
<evidence type="ECO:0000256" key="1">
    <source>
        <dbReference type="SAM" id="MobiDB-lite"/>
    </source>
</evidence>
<gene>
    <name evidence="2" type="ORF">J2Z75_003289</name>
</gene>
<dbReference type="EMBL" id="JAGGJV010000005">
    <property type="protein sequence ID" value="MBP1859772.1"/>
    <property type="molecule type" value="Genomic_DNA"/>
</dbReference>
<evidence type="ECO:0008006" key="4">
    <source>
        <dbReference type="Google" id="ProtNLM"/>
    </source>
</evidence>
<sequence>MAEQARGKNGIQKHDIAIAQKALNIAAGLSSADKAVASAILDHYNRATGQCDPSLGRLATLLGFDEKTVRRATEFLCSEKWQLFKKDSHGGRSFRASYSPQWAKFRAIVADWDQRMRSICEPQMKRRARTKLSADPGRKCPDTQDKNVQQTNLSNPSYKPISLNETPEQGTDDQEAQGVGTLFNGLLKGKDERAVNRNFLSKERGETAGCSHREAGLANASDRVNDWINRLDDNGASTWAWLADADGVLDAAIQAEMRKRGAGSQFILSAMRSYRLNHSAERGHVH</sequence>
<dbReference type="RefSeq" id="WP_209853782.1">
    <property type="nucleotide sequence ID" value="NZ_JAGGJV010000005.1"/>
</dbReference>
<protein>
    <recommendedName>
        <fullName evidence="4">Helix-turn-helix domain-containing protein</fullName>
    </recommendedName>
</protein>
<feature type="compositionally biased region" description="Basic and acidic residues" evidence="1">
    <location>
        <begin position="136"/>
        <end position="145"/>
    </location>
</feature>
<feature type="compositionally biased region" description="Polar residues" evidence="1">
    <location>
        <begin position="146"/>
        <end position="169"/>
    </location>
</feature>